<gene>
    <name evidence="6" type="ORF">G5C51_07555</name>
</gene>
<evidence type="ECO:0000313" key="6">
    <source>
        <dbReference type="EMBL" id="NGN63763.1"/>
    </source>
</evidence>
<dbReference type="EMBL" id="JAAKZV010000020">
    <property type="protein sequence ID" value="NGN63763.1"/>
    <property type="molecule type" value="Genomic_DNA"/>
</dbReference>
<dbReference type="PANTHER" id="PTHR43630">
    <property type="entry name" value="POLY-BETA-1,6-N-ACETYL-D-GLUCOSAMINE SYNTHASE"/>
    <property type="match status" value="1"/>
</dbReference>
<feature type="domain" description="NodB homology" evidence="5">
    <location>
        <begin position="78"/>
        <end position="176"/>
    </location>
</feature>
<dbReference type="PROSITE" id="PS51677">
    <property type="entry name" value="NODB"/>
    <property type="match status" value="1"/>
</dbReference>
<protein>
    <submittedName>
        <fullName evidence="6">Glycosyltransferase</fullName>
    </submittedName>
</protein>
<feature type="transmembrane region" description="Helical" evidence="4">
    <location>
        <begin position="652"/>
        <end position="670"/>
    </location>
</feature>
<dbReference type="CDD" id="cd06423">
    <property type="entry name" value="CESA_like"/>
    <property type="match status" value="1"/>
</dbReference>
<dbReference type="InterPro" id="IPR002509">
    <property type="entry name" value="NODB_dom"/>
</dbReference>
<keyword evidence="4" id="KW-1133">Transmembrane helix</keyword>
<accession>A0A6G4TVB8</accession>
<sequence length="702" mass="77388">MVARHKQARDPRAHWLLLFLTLPVLFGALLFQGWTQNEVDGSPAKQDCTEPVPQDAAKAGPLLSVHGDRVESASMPAGTVALTYDGGPDPTWTPRLLALLKKHHAHATFFLSGAKAAEHPELVRQIRAAGHEIGSNTYTGADLGTASTARGKLELGLTQSAFAGADGFRTSLLRMPLTTTVPTMCGAEWPAAGRASDDGYLLVAADHAGKKPADGVVRQFSQTSLAYRETGQLLSDPHAKRFTTISESADSPAPAMKDVSAPQRWAGTGLIWFQDLGRSFVSALSWVLTIAAGLGLLRLLILVLYARAHVRRLERQRPAAPWLRRIKDPVTVLVPAYNEEAGIGGTLRSLLASTHRELQIIVIDDGSSDRTVEIATEYARRDRRVQVLRQANAGKAAALNHGLRYTRCPYVVMVDSDTVFEADAIERLIQPLAHPAIGAVSGNTKVGNRKRLLGRWQHLEYVFGFNLDRRMFEVLECMTTVPGAIGAFRLDALRGVGGLSEDTLAEDTDLTMALWRAGWKVVYEETAIAWTEVPTSLRQLWRQRYRWCYGTLQAMWKHRRAAVEVGHAGRFGRRGLSYLLLFQVLLPLLAPVIDVFMLYSALFTDSPVKSIVTWVGFLAAQTAVAAYALRLDGERRRTLWSLPFQLLVYRQLMYLVVIQSLVAFVGGSRLKWQRMHRSGTAAAAATHIDRTADGRRRLSATR</sequence>
<name>A0A6G4TVB8_9ACTN</name>
<keyword evidence="4" id="KW-0472">Membrane</keyword>
<proteinExistence type="inferred from homology"/>
<dbReference type="SUPFAM" id="SSF88713">
    <property type="entry name" value="Glycoside hydrolase/deacetylase"/>
    <property type="match status" value="1"/>
</dbReference>
<dbReference type="PANTHER" id="PTHR43630:SF1">
    <property type="entry name" value="POLY-BETA-1,6-N-ACETYL-D-GLUCOSAMINE SYNTHASE"/>
    <property type="match status" value="1"/>
</dbReference>
<dbReference type="GO" id="GO:0005975">
    <property type="term" value="P:carbohydrate metabolic process"/>
    <property type="evidence" value="ECO:0007669"/>
    <property type="project" value="InterPro"/>
</dbReference>
<dbReference type="AlphaFoldDB" id="A0A6G4TVB8"/>
<dbReference type="Gene3D" id="3.20.20.370">
    <property type="entry name" value="Glycoside hydrolase/deacetylase"/>
    <property type="match status" value="1"/>
</dbReference>
<evidence type="ECO:0000256" key="4">
    <source>
        <dbReference type="SAM" id="Phobius"/>
    </source>
</evidence>
<feature type="transmembrane region" description="Helical" evidence="4">
    <location>
        <begin position="578"/>
        <end position="599"/>
    </location>
</feature>
<dbReference type="Gene3D" id="3.90.550.10">
    <property type="entry name" value="Spore Coat Polysaccharide Biosynthesis Protein SpsA, Chain A"/>
    <property type="match status" value="1"/>
</dbReference>
<keyword evidence="3 6" id="KW-0808">Transferase</keyword>
<comment type="similarity">
    <text evidence="1">Belongs to the glycosyltransferase 2 family.</text>
</comment>
<keyword evidence="4" id="KW-0812">Transmembrane</keyword>
<dbReference type="GO" id="GO:0016810">
    <property type="term" value="F:hydrolase activity, acting on carbon-nitrogen (but not peptide) bonds"/>
    <property type="evidence" value="ECO:0007669"/>
    <property type="project" value="InterPro"/>
</dbReference>
<evidence type="ECO:0000256" key="1">
    <source>
        <dbReference type="ARBA" id="ARBA00006739"/>
    </source>
</evidence>
<feature type="transmembrane region" description="Helical" evidence="4">
    <location>
        <begin position="283"/>
        <end position="306"/>
    </location>
</feature>
<dbReference type="SUPFAM" id="SSF53448">
    <property type="entry name" value="Nucleotide-diphospho-sugar transferases"/>
    <property type="match status" value="1"/>
</dbReference>
<keyword evidence="2" id="KW-0328">Glycosyltransferase</keyword>
<dbReference type="GO" id="GO:0016757">
    <property type="term" value="F:glycosyltransferase activity"/>
    <property type="evidence" value="ECO:0007669"/>
    <property type="project" value="UniProtKB-KW"/>
</dbReference>
<feature type="transmembrane region" description="Helical" evidence="4">
    <location>
        <begin position="611"/>
        <end position="631"/>
    </location>
</feature>
<dbReference type="InterPro" id="IPR011330">
    <property type="entry name" value="Glyco_hydro/deAcase_b/a-brl"/>
</dbReference>
<dbReference type="RefSeq" id="WP_165233821.1">
    <property type="nucleotide sequence ID" value="NZ_JAAKZV010000020.1"/>
</dbReference>
<dbReference type="Proteomes" id="UP000481583">
    <property type="component" value="Unassembled WGS sequence"/>
</dbReference>
<evidence type="ECO:0000259" key="5">
    <source>
        <dbReference type="PROSITE" id="PS51677"/>
    </source>
</evidence>
<evidence type="ECO:0000256" key="3">
    <source>
        <dbReference type="ARBA" id="ARBA00022679"/>
    </source>
</evidence>
<evidence type="ECO:0000313" key="7">
    <source>
        <dbReference type="Proteomes" id="UP000481583"/>
    </source>
</evidence>
<evidence type="ECO:0000256" key="2">
    <source>
        <dbReference type="ARBA" id="ARBA00022676"/>
    </source>
</evidence>
<keyword evidence="7" id="KW-1185">Reference proteome</keyword>
<dbReference type="Pfam" id="PF00535">
    <property type="entry name" value="Glycos_transf_2"/>
    <property type="match status" value="1"/>
</dbReference>
<reference evidence="6 7" key="1">
    <citation type="submission" date="2020-02" db="EMBL/GenBank/DDBJ databases">
        <title>Whole-genome analyses of novel actinobacteria.</title>
        <authorList>
            <person name="Sahin N."/>
        </authorList>
    </citation>
    <scope>NUCLEOTIDE SEQUENCE [LARGE SCALE GENOMIC DNA]</scope>
    <source>
        <strain evidence="6 7">A7024</strain>
    </source>
</reference>
<dbReference type="InterPro" id="IPR029044">
    <property type="entry name" value="Nucleotide-diphossugar_trans"/>
</dbReference>
<comment type="caution">
    <text evidence="6">The sequence shown here is derived from an EMBL/GenBank/DDBJ whole genome shotgun (WGS) entry which is preliminary data.</text>
</comment>
<organism evidence="6 7">
    <name type="scientific">Streptomyces coryli</name>
    <dbReference type="NCBI Taxonomy" id="1128680"/>
    <lineage>
        <taxon>Bacteria</taxon>
        <taxon>Bacillati</taxon>
        <taxon>Actinomycetota</taxon>
        <taxon>Actinomycetes</taxon>
        <taxon>Kitasatosporales</taxon>
        <taxon>Streptomycetaceae</taxon>
        <taxon>Streptomyces</taxon>
    </lineage>
</organism>
<dbReference type="InterPro" id="IPR001173">
    <property type="entry name" value="Glyco_trans_2-like"/>
</dbReference>
<dbReference type="Pfam" id="PF01522">
    <property type="entry name" value="Polysacc_deac_1"/>
    <property type="match status" value="1"/>
</dbReference>